<dbReference type="Pfam" id="PF08240">
    <property type="entry name" value="ADH_N"/>
    <property type="match status" value="1"/>
</dbReference>
<dbReference type="PROSITE" id="PS01162">
    <property type="entry name" value="QOR_ZETA_CRYSTAL"/>
    <property type="match status" value="1"/>
</dbReference>
<evidence type="ECO:0000313" key="4">
    <source>
        <dbReference type="EMBL" id="SCM77013.1"/>
    </source>
</evidence>
<dbReference type="AlphaFoldDB" id="A0A212LHH5"/>
<accession>A0A212LHH5</accession>
<dbReference type="Gene3D" id="3.90.180.10">
    <property type="entry name" value="Medium-chain alcohol dehydrogenases, catalytic domain"/>
    <property type="match status" value="1"/>
</dbReference>
<evidence type="ECO:0000256" key="2">
    <source>
        <dbReference type="ARBA" id="ARBA00023002"/>
    </source>
</evidence>
<dbReference type="GO" id="GO:0035925">
    <property type="term" value="F:mRNA 3'-UTR AU-rich region binding"/>
    <property type="evidence" value="ECO:0007669"/>
    <property type="project" value="TreeGrafter"/>
</dbReference>
<evidence type="ECO:0000256" key="1">
    <source>
        <dbReference type="ARBA" id="ARBA00022857"/>
    </source>
</evidence>
<dbReference type="Pfam" id="PF00107">
    <property type="entry name" value="ADH_zinc_N"/>
    <property type="match status" value="1"/>
</dbReference>
<evidence type="ECO:0000259" key="3">
    <source>
        <dbReference type="SMART" id="SM00829"/>
    </source>
</evidence>
<dbReference type="InterPro" id="IPR013154">
    <property type="entry name" value="ADH-like_N"/>
</dbReference>
<dbReference type="InterPro" id="IPR047618">
    <property type="entry name" value="QOR-like"/>
</dbReference>
<name>A0A212LHH5_9HYPH</name>
<dbReference type="PANTHER" id="PTHR48106">
    <property type="entry name" value="QUINONE OXIDOREDUCTASE PIG3-RELATED"/>
    <property type="match status" value="1"/>
</dbReference>
<dbReference type="EC" id="1.6.5.5" evidence="4"/>
<dbReference type="GO" id="GO:0003960">
    <property type="term" value="F:quinone reductase (NADPH) activity"/>
    <property type="evidence" value="ECO:0007669"/>
    <property type="project" value="UniProtKB-EC"/>
</dbReference>
<dbReference type="FunFam" id="3.40.50.720:FF:000053">
    <property type="entry name" value="Quinone oxidoreductase 1"/>
    <property type="match status" value="1"/>
</dbReference>
<protein>
    <submittedName>
        <fullName evidence="4">Quinone oxidoreductase</fullName>
        <ecNumber evidence="4">1.6.5.5</ecNumber>
    </submittedName>
</protein>
<dbReference type="GO" id="GO:0008270">
    <property type="term" value="F:zinc ion binding"/>
    <property type="evidence" value="ECO:0007669"/>
    <property type="project" value="InterPro"/>
</dbReference>
<keyword evidence="2 4" id="KW-0560">Oxidoreductase</keyword>
<dbReference type="RefSeq" id="WP_288197015.1">
    <property type="nucleotide sequence ID" value="NZ_LT608334.1"/>
</dbReference>
<dbReference type="InterPro" id="IPR036291">
    <property type="entry name" value="NAD(P)-bd_dom_sf"/>
</dbReference>
<dbReference type="PANTHER" id="PTHR48106:SF13">
    <property type="entry name" value="QUINONE OXIDOREDUCTASE-RELATED"/>
    <property type="match status" value="1"/>
</dbReference>
<dbReference type="GO" id="GO:0005829">
    <property type="term" value="C:cytosol"/>
    <property type="evidence" value="ECO:0007669"/>
    <property type="project" value="TreeGrafter"/>
</dbReference>
<gene>
    <name evidence="4" type="primary">qor</name>
    <name evidence="4" type="ORF">KL86PLE_40818</name>
</gene>
<dbReference type="CDD" id="cd05286">
    <property type="entry name" value="QOR2"/>
    <property type="match status" value="1"/>
</dbReference>
<dbReference type="EMBL" id="FMJD01000008">
    <property type="protein sequence ID" value="SCM77013.1"/>
    <property type="molecule type" value="Genomic_DNA"/>
</dbReference>
<keyword evidence="1" id="KW-0521">NADP</keyword>
<dbReference type="InterPro" id="IPR020843">
    <property type="entry name" value="ER"/>
</dbReference>
<organism evidence="4">
    <name type="scientific">uncultured Pleomorphomonas sp</name>
    <dbReference type="NCBI Taxonomy" id="442121"/>
    <lineage>
        <taxon>Bacteria</taxon>
        <taxon>Pseudomonadati</taxon>
        <taxon>Pseudomonadota</taxon>
        <taxon>Alphaproteobacteria</taxon>
        <taxon>Hyphomicrobiales</taxon>
        <taxon>Pleomorphomonadaceae</taxon>
        <taxon>Pleomorphomonas</taxon>
        <taxon>environmental samples</taxon>
    </lineage>
</organism>
<dbReference type="SUPFAM" id="SSF51735">
    <property type="entry name" value="NAD(P)-binding Rossmann-fold domains"/>
    <property type="match status" value="1"/>
</dbReference>
<reference evidence="4" key="1">
    <citation type="submission" date="2016-08" db="EMBL/GenBank/DDBJ databases">
        <authorList>
            <person name="Seilhamer J.J."/>
        </authorList>
    </citation>
    <scope>NUCLEOTIDE SEQUENCE</scope>
    <source>
        <strain evidence="4">86</strain>
    </source>
</reference>
<feature type="domain" description="Enoyl reductase (ER)" evidence="3">
    <location>
        <begin position="11"/>
        <end position="322"/>
    </location>
</feature>
<dbReference type="GO" id="GO:0070402">
    <property type="term" value="F:NADPH binding"/>
    <property type="evidence" value="ECO:0007669"/>
    <property type="project" value="TreeGrafter"/>
</dbReference>
<dbReference type="SMART" id="SM00829">
    <property type="entry name" value="PKS_ER"/>
    <property type="match status" value="1"/>
</dbReference>
<sequence>MSKAMLLGAPGGPEALSWEEVADRAPAAGEAAVRHTAVGVNFIDTYYRSGLYAWPEAPLVVGAEAAGVVESVGPGVEGLRAGDRVAYTTPLGAYRERRLIAADRLVKLPDGISDEIAATVMLKGLTVQYLVTSTFPVKAGDVALVHAAAGGVGLLMGQWLKALGATTIGTVGSPEKAELARAHGYDHVIDYRRGDFVATALGITDGRGCDVVYDSVGRDTWAGSLKSLRKRGAFVSFGQSSGPIEGFSLSMLAQGGSLSASRPMLFHFIEERAELEARAADLFGRLASGAVTAEVRQRFPLSAAADAHRALEGRATTGASVLTV</sequence>
<dbReference type="Gene3D" id="3.40.50.720">
    <property type="entry name" value="NAD(P)-binding Rossmann-like Domain"/>
    <property type="match status" value="1"/>
</dbReference>
<proteinExistence type="predicted"/>
<dbReference type="InterPro" id="IPR002364">
    <property type="entry name" value="Quin_OxRdtase/zeta-crystal_CS"/>
</dbReference>
<dbReference type="InterPro" id="IPR013149">
    <property type="entry name" value="ADH-like_C"/>
</dbReference>
<dbReference type="InterPro" id="IPR011032">
    <property type="entry name" value="GroES-like_sf"/>
</dbReference>
<dbReference type="SUPFAM" id="SSF50129">
    <property type="entry name" value="GroES-like"/>
    <property type="match status" value="1"/>
</dbReference>